<dbReference type="InterPro" id="IPR055319">
    <property type="entry name" value="At5g58720-like"/>
</dbReference>
<dbReference type="SUPFAM" id="SSF46934">
    <property type="entry name" value="UBA-like"/>
    <property type="match status" value="1"/>
</dbReference>
<evidence type="ECO:0000313" key="3">
    <source>
        <dbReference type="EMBL" id="GKU93360.1"/>
    </source>
</evidence>
<sequence length="217" mass="23835">MKQSAKKKKKRPRPPKAPSSNVATNDKQQQQLHGQEHDQQEEARILDWLMEAFDSVSLEEAASAYKQADGDPNKAVEILSSLLDGDTKSEGPDPSTSGSSWSSGSDLMETGCVQNAVTGRGKQQKRVVAATGTVSTVLGKEYARASPRQHSKNRVMKDYGVLNKEKAEQFLCSMLDDECDLSMAVVRDVLCQCGYKVEKVLLALRLGCFCLFLSTLF</sequence>
<proteinExistence type="predicted"/>
<evidence type="ECO:0000259" key="2">
    <source>
        <dbReference type="Pfam" id="PF24767"/>
    </source>
</evidence>
<feature type="compositionally biased region" description="Low complexity" evidence="1">
    <location>
        <begin position="95"/>
        <end position="105"/>
    </location>
</feature>
<dbReference type="PANTHER" id="PTHR47676:SF1">
    <property type="entry name" value="SMR DOMAIN-CONTAINING PROTEIN"/>
    <property type="match status" value="1"/>
</dbReference>
<feature type="compositionally biased region" description="Basic and acidic residues" evidence="1">
    <location>
        <begin position="34"/>
        <end position="44"/>
    </location>
</feature>
<feature type="compositionally biased region" description="Basic residues" evidence="1">
    <location>
        <begin position="1"/>
        <end position="14"/>
    </location>
</feature>
<keyword evidence="4" id="KW-1185">Reference proteome</keyword>
<evidence type="ECO:0000256" key="1">
    <source>
        <dbReference type="SAM" id="MobiDB-lite"/>
    </source>
</evidence>
<feature type="domain" description="At5g58720/SDE5-like UBA-like" evidence="2">
    <location>
        <begin position="40"/>
        <end position="83"/>
    </location>
</feature>
<dbReference type="PANTHER" id="PTHR47676">
    <property type="entry name" value="OS01G0225100 PROTEIN"/>
    <property type="match status" value="1"/>
</dbReference>
<reference evidence="3 4" key="1">
    <citation type="journal article" date="2021" name="Commun. Biol.">
        <title>The genome of Shorea leprosula (Dipterocarpaceae) highlights the ecological relevance of drought in aseasonal tropical rainforests.</title>
        <authorList>
            <person name="Ng K.K.S."/>
            <person name="Kobayashi M.J."/>
            <person name="Fawcett J.A."/>
            <person name="Hatakeyama M."/>
            <person name="Paape T."/>
            <person name="Ng C.H."/>
            <person name="Ang C.C."/>
            <person name="Tnah L.H."/>
            <person name="Lee C.T."/>
            <person name="Nishiyama T."/>
            <person name="Sese J."/>
            <person name="O'Brien M.J."/>
            <person name="Copetti D."/>
            <person name="Mohd Noor M.I."/>
            <person name="Ong R.C."/>
            <person name="Putra M."/>
            <person name="Sireger I.Z."/>
            <person name="Indrioko S."/>
            <person name="Kosugi Y."/>
            <person name="Izuno A."/>
            <person name="Isagi Y."/>
            <person name="Lee S.L."/>
            <person name="Shimizu K.K."/>
        </authorList>
    </citation>
    <scope>NUCLEOTIDE SEQUENCE [LARGE SCALE GENOMIC DNA]</scope>
    <source>
        <strain evidence="3">214</strain>
    </source>
</reference>
<comment type="caution">
    <text evidence="3">The sequence shown here is derived from an EMBL/GenBank/DDBJ whole genome shotgun (WGS) entry which is preliminary data.</text>
</comment>
<dbReference type="Proteomes" id="UP001054252">
    <property type="component" value="Unassembled WGS sequence"/>
</dbReference>
<protein>
    <recommendedName>
        <fullName evidence="2">At5g58720/SDE5-like UBA-like domain-containing protein</fullName>
    </recommendedName>
</protein>
<name>A0AAV5I2P9_9ROSI</name>
<dbReference type="AlphaFoldDB" id="A0AAV5I2P9"/>
<dbReference type="InterPro" id="IPR056254">
    <property type="entry name" value="At5g58720/SDE5-like_UBA-like"/>
</dbReference>
<feature type="region of interest" description="Disordered" evidence="1">
    <location>
        <begin position="1"/>
        <end position="44"/>
    </location>
</feature>
<evidence type="ECO:0000313" key="4">
    <source>
        <dbReference type="Proteomes" id="UP001054252"/>
    </source>
</evidence>
<dbReference type="EMBL" id="BPVZ01000007">
    <property type="protein sequence ID" value="GKU93360.1"/>
    <property type="molecule type" value="Genomic_DNA"/>
</dbReference>
<organism evidence="3 4">
    <name type="scientific">Rubroshorea leprosula</name>
    <dbReference type="NCBI Taxonomy" id="152421"/>
    <lineage>
        <taxon>Eukaryota</taxon>
        <taxon>Viridiplantae</taxon>
        <taxon>Streptophyta</taxon>
        <taxon>Embryophyta</taxon>
        <taxon>Tracheophyta</taxon>
        <taxon>Spermatophyta</taxon>
        <taxon>Magnoliopsida</taxon>
        <taxon>eudicotyledons</taxon>
        <taxon>Gunneridae</taxon>
        <taxon>Pentapetalae</taxon>
        <taxon>rosids</taxon>
        <taxon>malvids</taxon>
        <taxon>Malvales</taxon>
        <taxon>Dipterocarpaceae</taxon>
        <taxon>Rubroshorea</taxon>
    </lineage>
</organism>
<gene>
    <name evidence="3" type="ORF">SLEP1_g6959</name>
</gene>
<dbReference type="Pfam" id="PF24767">
    <property type="entry name" value="UBA_At5g58720"/>
    <property type="match status" value="1"/>
</dbReference>
<accession>A0AAV5I2P9</accession>
<dbReference type="InterPro" id="IPR009060">
    <property type="entry name" value="UBA-like_sf"/>
</dbReference>
<feature type="region of interest" description="Disordered" evidence="1">
    <location>
        <begin position="84"/>
        <end position="106"/>
    </location>
</feature>